<evidence type="ECO:0000313" key="1">
    <source>
        <dbReference type="EMBL" id="KAK9695176.1"/>
    </source>
</evidence>
<dbReference type="Proteomes" id="UP001458880">
    <property type="component" value="Unassembled WGS sequence"/>
</dbReference>
<keyword evidence="1" id="KW-0808">Transferase</keyword>
<keyword evidence="1" id="KW-0695">RNA-directed DNA polymerase</keyword>
<dbReference type="EMBL" id="JASPKY010000490">
    <property type="protein sequence ID" value="KAK9695176.1"/>
    <property type="molecule type" value="Genomic_DNA"/>
</dbReference>
<dbReference type="AlphaFoldDB" id="A0AAW1IYS5"/>
<keyword evidence="2" id="KW-1185">Reference proteome</keyword>
<protein>
    <submittedName>
        <fullName evidence="1">Reverse transcriptase (RNA-dependent DNA polymerase)</fullName>
    </submittedName>
</protein>
<gene>
    <name evidence="1" type="ORF">QE152_g33058</name>
</gene>
<comment type="caution">
    <text evidence="1">The sequence shown here is derived from an EMBL/GenBank/DDBJ whole genome shotgun (WGS) entry which is preliminary data.</text>
</comment>
<evidence type="ECO:0000313" key="2">
    <source>
        <dbReference type="Proteomes" id="UP001458880"/>
    </source>
</evidence>
<dbReference type="PANTHER" id="PTHR47510:SF3">
    <property type="entry name" value="ENDO_EXONUCLEASE_PHOSPHATASE DOMAIN-CONTAINING PROTEIN"/>
    <property type="match status" value="1"/>
</dbReference>
<dbReference type="PANTHER" id="PTHR47510">
    <property type="entry name" value="REVERSE TRANSCRIPTASE DOMAIN-CONTAINING PROTEIN"/>
    <property type="match status" value="1"/>
</dbReference>
<organism evidence="1 2">
    <name type="scientific">Popillia japonica</name>
    <name type="common">Japanese beetle</name>
    <dbReference type="NCBI Taxonomy" id="7064"/>
    <lineage>
        <taxon>Eukaryota</taxon>
        <taxon>Metazoa</taxon>
        <taxon>Ecdysozoa</taxon>
        <taxon>Arthropoda</taxon>
        <taxon>Hexapoda</taxon>
        <taxon>Insecta</taxon>
        <taxon>Pterygota</taxon>
        <taxon>Neoptera</taxon>
        <taxon>Endopterygota</taxon>
        <taxon>Coleoptera</taxon>
        <taxon>Polyphaga</taxon>
        <taxon>Scarabaeiformia</taxon>
        <taxon>Scarabaeidae</taxon>
        <taxon>Rutelinae</taxon>
        <taxon>Popillia</taxon>
    </lineage>
</organism>
<name>A0AAW1IYS5_POPJA</name>
<sequence>MTNLAGHLKDFTEEIASVDWSPILKNDENPYTAFHHIFTEKIGASSECRPVLEHTFLKSSVLGSQQPISEGDSVLTAEEFLNYFLHIGLDIHETISVQGSLKTDYWKSLSDSIKDYWKSLSDSIKKPSYLDKLPEIKKEDVEKIVQAFKNTRTLDPYGLSNKSLQKVLSSISEVVAHIITTSFHHGVYPDELKLAYITPELKDPELNASDKINYRPLSMLPRIAIIFETVVKQALENHLLHNDLYVPQQHAYIKGRSSVTALLSVFHNIDKISKNNEEVVFVQCDLRKAFDTINY</sequence>
<keyword evidence="1" id="KW-0548">Nucleotidyltransferase</keyword>
<dbReference type="GO" id="GO:0003964">
    <property type="term" value="F:RNA-directed DNA polymerase activity"/>
    <property type="evidence" value="ECO:0007669"/>
    <property type="project" value="UniProtKB-KW"/>
</dbReference>
<reference evidence="1 2" key="1">
    <citation type="journal article" date="2024" name="BMC Genomics">
        <title>De novo assembly and annotation of Popillia japonica's genome with initial clues to its potential as an invasive pest.</title>
        <authorList>
            <person name="Cucini C."/>
            <person name="Boschi S."/>
            <person name="Funari R."/>
            <person name="Cardaioli E."/>
            <person name="Iannotti N."/>
            <person name="Marturano G."/>
            <person name="Paoli F."/>
            <person name="Bruttini M."/>
            <person name="Carapelli A."/>
            <person name="Frati F."/>
            <person name="Nardi F."/>
        </authorList>
    </citation>
    <scope>NUCLEOTIDE SEQUENCE [LARGE SCALE GENOMIC DNA]</scope>
    <source>
        <strain evidence="1">DMR45628</strain>
    </source>
</reference>
<proteinExistence type="predicted"/>
<accession>A0AAW1IYS5</accession>